<keyword evidence="3" id="KW-1185">Reference proteome</keyword>
<dbReference type="EMBL" id="AM920433">
    <property type="protein sequence ID" value="CAP94850.1"/>
    <property type="molecule type" value="Genomic_DNA"/>
</dbReference>
<proteinExistence type="predicted"/>
<feature type="compositionally biased region" description="Polar residues" evidence="1">
    <location>
        <begin position="28"/>
        <end position="48"/>
    </location>
</feature>
<evidence type="ECO:0000256" key="1">
    <source>
        <dbReference type="SAM" id="MobiDB-lite"/>
    </source>
</evidence>
<protein>
    <submittedName>
        <fullName evidence="2">Uncharacterized protein</fullName>
    </submittedName>
</protein>
<gene>
    <name evidence="2" type="ORF">Pc18g06260</name>
    <name evidence="2" type="ORF">PCH_Pc18g06260</name>
</gene>
<feature type="compositionally biased region" description="Basic and acidic residues" evidence="1">
    <location>
        <begin position="71"/>
        <end position="86"/>
    </location>
</feature>
<feature type="region of interest" description="Disordered" evidence="1">
    <location>
        <begin position="28"/>
        <end position="52"/>
    </location>
</feature>
<dbReference type="VEuPathDB" id="FungiDB:PCH_Pc18g06260"/>
<name>B6HCM2_PENRW</name>
<accession>B6HCM2</accession>
<dbReference type="Proteomes" id="UP000000724">
    <property type="component" value="Contig Pc00c18"/>
</dbReference>
<evidence type="ECO:0000313" key="3">
    <source>
        <dbReference type="Proteomes" id="UP000000724"/>
    </source>
</evidence>
<dbReference type="HOGENOM" id="CLU_2050406_0_0_1"/>
<reference evidence="2 3" key="1">
    <citation type="journal article" date="2008" name="Nat. Biotechnol.">
        <title>Genome sequencing and analysis of the filamentous fungus Penicillium chrysogenum.</title>
        <authorList>
            <person name="van den Berg M.A."/>
            <person name="Albang R."/>
            <person name="Albermann K."/>
            <person name="Badger J.H."/>
            <person name="Daran J.-M."/>
            <person name="Driessen A.J.M."/>
            <person name="Garcia-Estrada C."/>
            <person name="Fedorova N.D."/>
            <person name="Harris D.M."/>
            <person name="Heijne W.H.M."/>
            <person name="Joardar V.S."/>
            <person name="Kiel J.A.K.W."/>
            <person name="Kovalchuk A."/>
            <person name="Martin J.F."/>
            <person name="Nierman W.C."/>
            <person name="Nijland J.G."/>
            <person name="Pronk J.T."/>
            <person name="Roubos J.A."/>
            <person name="van der Klei I.J."/>
            <person name="van Peij N.N.M.E."/>
            <person name="Veenhuis M."/>
            <person name="von Doehren H."/>
            <person name="Wagner C."/>
            <person name="Wortman J.R."/>
            <person name="Bovenberg R.A.L."/>
        </authorList>
    </citation>
    <scope>NUCLEOTIDE SEQUENCE [LARGE SCALE GENOMIC DNA]</scope>
    <source>
        <strain evidence="3">ATCC 28089 / DSM 1075 / NRRL 1951 / Wisconsin 54-1255</strain>
    </source>
</reference>
<evidence type="ECO:0000313" key="2">
    <source>
        <dbReference type="EMBL" id="CAP94850.1"/>
    </source>
</evidence>
<feature type="region of interest" description="Disordered" evidence="1">
    <location>
        <begin position="71"/>
        <end position="98"/>
    </location>
</feature>
<sequence length="120" mass="13577">MTGASAEIFCCDDALRPWMAFHCNTGQVRAQGGSSTGPPQPEDNSLQDETGGKDTLWRMFDELITESRKLAGKETKYSKEKKEKPESTTNRPSAPREITTSINRHYGRDDWRIFCNCAWT</sequence>
<organism evidence="2 3">
    <name type="scientific">Penicillium rubens (strain ATCC 28089 / DSM 1075 / NRRL 1951 / Wisconsin 54-1255)</name>
    <name type="common">Penicillium chrysogenum</name>
    <dbReference type="NCBI Taxonomy" id="500485"/>
    <lineage>
        <taxon>Eukaryota</taxon>
        <taxon>Fungi</taxon>
        <taxon>Dikarya</taxon>
        <taxon>Ascomycota</taxon>
        <taxon>Pezizomycotina</taxon>
        <taxon>Eurotiomycetes</taxon>
        <taxon>Eurotiomycetidae</taxon>
        <taxon>Eurotiales</taxon>
        <taxon>Aspergillaceae</taxon>
        <taxon>Penicillium</taxon>
        <taxon>Penicillium chrysogenum species complex</taxon>
    </lineage>
</organism>
<dbReference type="AlphaFoldDB" id="B6HCM2"/>